<protein>
    <submittedName>
        <fullName evidence="1">Uncharacterized protein</fullName>
    </submittedName>
</protein>
<dbReference type="EMBL" id="CCNE01000006">
    <property type="protein sequence ID" value="CDX52159.1"/>
    <property type="molecule type" value="Genomic_DNA"/>
</dbReference>
<accession>A0A090G4T4</accession>
<proteinExistence type="predicted"/>
<evidence type="ECO:0000313" key="1">
    <source>
        <dbReference type="EMBL" id="CDX52159.1"/>
    </source>
</evidence>
<reference evidence="1 2" key="1">
    <citation type="submission" date="2014-08" db="EMBL/GenBank/DDBJ databases">
        <authorList>
            <person name="Moulin Lionel"/>
        </authorList>
    </citation>
    <scope>NUCLEOTIDE SEQUENCE [LARGE SCALE GENOMIC DNA]</scope>
</reference>
<dbReference type="Proteomes" id="UP000046122">
    <property type="component" value="Unassembled WGS sequence"/>
</dbReference>
<organism evidence="1 2">
    <name type="scientific">Mesorhizobium plurifarium</name>
    <dbReference type="NCBI Taxonomy" id="69974"/>
    <lineage>
        <taxon>Bacteria</taxon>
        <taxon>Pseudomonadati</taxon>
        <taxon>Pseudomonadota</taxon>
        <taxon>Alphaproteobacteria</taxon>
        <taxon>Hyphomicrobiales</taxon>
        <taxon>Phyllobacteriaceae</taxon>
        <taxon>Mesorhizobium</taxon>
    </lineage>
</organism>
<sequence length="55" mass="6223">MHDLKRLLGGLAFKVGFEGIELFLKRHETLQILTAWLAAECPRLFPERGVACQKA</sequence>
<dbReference type="AlphaFoldDB" id="A0A090G4T4"/>
<name>A0A090G4T4_MESPL</name>
<evidence type="ECO:0000313" key="2">
    <source>
        <dbReference type="Proteomes" id="UP000046122"/>
    </source>
</evidence>
<gene>
    <name evidence="1" type="ORF">MPL3365_140259</name>
</gene>